<feature type="transmembrane region" description="Helical" evidence="8">
    <location>
        <begin position="241"/>
        <end position="265"/>
    </location>
</feature>
<dbReference type="AlphaFoldDB" id="A0A815F0J3"/>
<feature type="transmembrane region" description="Helical" evidence="8">
    <location>
        <begin position="24"/>
        <end position="45"/>
    </location>
</feature>
<keyword evidence="7" id="KW-0807">Transducer</keyword>
<evidence type="ECO:0000256" key="6">
    <source>
        <dbReference type="ARBA" id="ARBA00023170"/>
    </source>
</evidence>
<keyword evidence="5 8" id="KW-0472">Membrane</keyword>
<feature type="domain" description="G-protein coupled receptors family 1 profile" evidence="9">
    <location>
        <begin position="36"/>
        <end position="304"/>
    </location>
</feature>
<dbReference type="GO" id="GO:0005886">
    <property type="term" value="C:plasma membrane"/>
    <property type="evidence" value="ECO:0007669"/>
    <property type="project" value="TreeGrafter"/>
</dbReference>
<evidence type="ECO:0000256" key="3">
    <source>
        <dbReference type="ARBA" id="ARBA00022989"/>
    </source>
</evidence>
<dbReference type="SUPFAM" id="SSF81321">
    <property type="entry name" value="Family A G protein-coupled receptor-like"/>
    <property type="match status" value="1"/>
</dbReference>
<sequence>MPNITEIDSFLTTINTIQTNFSRYGYLIIFILGNIGSLLNILVLTRPNYLRNSCSSYILASTLPNLLIINIVILFRILATFDFDLTSKSRFFCKFQWYISHSMTLLSRTYILLACIDRWAMTSTIVRRRAFARMKISMTIIPMAGIIWSLVSIHVLTGQKRIKGQCVLGSNSYAIFFNVYNTVLVGLVIPILMTGFSLVTIRNVKQLQNRVNHRAQIIHTIIINRANHPSAVNKKSYDYQLLFMVLVQIFVYIITNFPFVIHSIYVTITITCSNSSVQLAIENLALSIAYVLVITNFCTTFYIYILTSATFRKDLKRLLLHNRFMDHLFGNGHNPQVGPRPNTIGNTR</sequence>
<evidence type="ECO:0000313" key="11">
    <source>
        <dbReference type="Proteomes" id="UP000663860"/>
    </source>
</evidence>
<evidence type="ECO:0000256" key="5">
    <source>
        <dbReference type="ARBA" id="ARBA00023136"/>
    </source>
</evidence>
<evidence type="ECO:0000259" key="9">
    <source>
        <dbReference type="PROSITE" id="PS50262"/>
    </source>
</evidence>
<dbReference type="EMBL" id="CAJNOE010000714">
    <property type="protein sequence ID" value="CAF1317021.1"/>
    <property type="molecule type" value="Genomic_DNA"/>
</dbReference>
<gene>
    <name evidence="10" type="ORF">IZO911_LOCUS34932</name>
</gene>
<accession>A0A815F0J3</accession>
<dbReference type="Proteomes" id="UP000663860">
    <property type="component" value="Unassembled WGS sequence"/>
</dbReference>
<evidence type="ECO:0000256" key="2">
    <source>
        <dbReference type="ARBA" id="ARBA00022692"/>
    </source>
</evidence>
<evidence type="ECO:0000256" key="7">
    <source>
        <dbReference type="ARBA" id="ARBA00023224"/>
    </source>
</evidence>
<feature type="transmembrane region" description="Helical" evidence="8">
    <location>
        <begin position="136"/>
        <end position="155"/>
    </location>
</feature>
<dbReference type="PANTHER" id="PTHR24243">
    <property type="entry name" value="G-PROTEIN COUPLED RECEPTOR"/>
    <property type="match status" value="1"/>
</dbReference>
<dbReference type="PANTHER" id="PTHR24243:SF230">
    <property type="entry name" value="G-PROTEIN COUPLED RECEPTORS FAMILY 1 PROFILE DOMAIN-CONTAINING PROTEIN"/>
    <property type="match status" value="1"/>
</dbReference>
<feature type="transmembrane region" description="Helical" evidence="8">
    <location>
        <begin position="175"/>
        <end position="201"/>
    </location>
</feature>
<comment type="subcellular location">
    <subcellularLocation>
        <location evidence="1">Membrane</location>
        <topology evidence="1">Multi-pass membrane protein</topology>
    </subcellularLocation>
</comment>
<evidence type="ECO:0000256" key="8">
    <source>
        <dbReference type="SAM" id="Phobius"/>
    </source>
</evidence>
<keyword evidence="3 8" id="KW-1133">Transmembrane helix</keyword>
<keyword evidence="2 8" id="KW-0812">Transmembrane</keyword>
<evidence type="ECO:0000256" key="1">
    <source>
        <dbReference type="ARBA" id="ARBA00004141"/>
    </source>
</evidence>
<feature type="transmembrane region" description="Helical" evidence="8">
    <location>
        <begin position="57"/>
        <end position="78"/>
    </location>
</feature>
<dbReference type="InterPro" id="IPR017452">
    <property type="entry name" value="GPCR_Rhodpsn_7TM"/>
</dbReference>
<reference evidence="10" key="1">
    <citation type="submission" date="2021-02" db="EMBL/GenBank/DDBJ databases">
        <authorList>
            <person name="Nowell W R."/>
        </authorList>
    </citation>
    <scope>NUCLEOTIDE SEQUENCE</scope>
</reference>
<keyword evidence="4" id="KW-0297">G-protein coupled receptor</keyword>
<dbReference type="Gene3D" id="1.20.1070.10">
    <property type="entry name" value="Rhodopsin 7-helix transmembrane proteins"/>
    <property type="match status" value="1"/>
</dbReference>
<feature type="transmembrane region" description="Helical" evidence="8">
    <location>
        <begin position="285"/>
        <end position="307"/>
    </location>
</feature>
<keyword evidence="6" id="KW-0675">Receptor</keyword>
<comment type="caution">
    <text evidence="10">The sequence shown here is derived from an EMBL/GenBank/DDBJ whole genome shotgun (WGS) entry which is preliminary data.</text>
</comment>
<dbReference type="PROSITE" id="PS50262">
    <property type="entry name" value="G_PROTEIN_RECEP_F1_2"/>
    <property type="match status" value="1"/>
</dbReference>
<dbReference type="GO" id="GO:0004930">
    <property type="term" value="F:G protein-coupled receptor activity"/>
    <property type="evidence" value="ECO:0007669"/>
    <property type="project" value="UniProtKB-KW"/>
</dbReference>
<proteinExistence type="predicted"/>
<feature type="transmembrane region" description="Helical" evidence="8">
    <location>
        <begin position="98"/>
        <end position="116"/>
    </location>
</feature>
<name>A0A815F0J3_9BILA</name>
<evidence type="ECO:0000313" key="10">
    <source>
        <dbReference type="EMBL" id="CAF1317021.1"/>
    </source>
</evidence>
<organism evidence="10 11">
    <name type="scientific">Adineta steineri</name>
    <dbReference type="NCBI Taxonomy" id="433720"/>
    <lineage>
        <taxon>Eukaryota</taxon>
        <taxon>Metazoa</taxon>
        <taxon>Spiralia</taxon>
        <taxon>Gnathifera</taxon>
        <taxon>Rotifera</taxon>
        <taxon>Eurotatoria</taxon>
        <taxon>Bdelloidea</taxon>
        <taxon>Adinetida</taxon>
        <taxon>Adinetidae</taxon>
        <taxon>Adineta</taxon>
    </lineage>
</organism>
<protein>
    <recommendedName>
        <fullName evidence="9">G-protein coupled receptors family 1 profile domain-containing protein</fullName>
    </recommendedName>
</protein>
<evidence type="ECO:0000256" key="4">
    <source>
        <dbReference type="ARBA" id="ARBA00023040"/>
    </source>
</evidence>